<dbReference type="EMBL" id="GIFC01009714">
    <property type="protein sequence ID" value="MXU91797.1"/>
    <property type="molecule type" value="Transcribed_RNA"/>
</dbReference>
<reference evidence="1" key="1">
    <citation type="submission" date="2019-12" db="EMBL/GenBank/DDBJ databases">
        <title>An insight into the sialome of adult female Ixodes ricinus ticks feeding for 6 days.</title>
        <authorList>
            <person name="Perner J."/>
            <person name="Ribeiro J.M.C."/>
        </authorList>
    </citation>
    <scope>NUCLEOTIDE SEQUENCE</scope>
    <source>
        <strain evidence="1">Semi-engorged</strain>
        <tissue evidence="1">Salivary glands</tissue>
    </source>
</reference>
<evidence type="ECO:0000313" key="1">
    <source>
        <dbReference type="EMBL" id="MXU91797.1"/>
    </source>
</evidence>
<sequence length="126" mass="14380">MVVLLDGQVVLLIFGVDVKFAIVHNCLFPPSVRYIQYDSESLLAVRKTHHCMKIIESYPETSPGCSKSTFIFCQVSFKELFTLFVFASTLNHCPSAAIGRHVTRYIFWFSENINFIYTGDVESLPF</sequence>
<dbReference type="AlphaFoldDB" id="A0A6B0UPN2"/>
<accession>A0A6B0UPN2</accession>
<protein>
    <submittedName>
        <fullName evidence="1">Putative ficolin/ixoderin</fullName>
    </submittedName>
</protein>
<proteinExistence type="predicted"/>
<organism evidence="1">
    <name type="scientific">Ixodes ricinus</name>
    <name type="common">Common tick</name>
    <name type="synonym">Acarus ricinus</name>
    <dbReference type="NCBI Taxonomy" id="34613"/>
    <lineage>
        <taxon>Eukaryota</taxon>
        <taxon>Metazoa</taxon>
        <taxon>Ecdysozoa</taxon>
        <taxon>Arthropoda</taxon>
        <taxon>Chelicerata</taxon>
        <taxon>Arachnida</taxon>
        <taxon>Acari</taxon>
        <taxon>Parasitiformes</taxon>
        <taxon>Ixodida</taxon>
        <taxon>Ixodoidea</taxon>
        <taxon>Ixodidae</taxon>
        <taxon>Ixodinae</taxon>
        <taxon>Ixodes</taxon>
    </lineage>
</organism>
<name>A0A6B0UPN2_IXORI</name>